<dbReference type="KEGG" id="loa:LOAG_12215"/>
<dbReference type="OrthoDB" id="5853399at2759"/>
<proteinExistence type="predicted"/>
<dbReference type="RefSeq" id="XP_003147777.1">
    <property type="nucleotide sequence ID" value="XM_003147729.1"/>
</dbReference>
<dbReference type="AlphaFoldDB" id="A0A1S0TLQ0"/>
<name>A0A1S0TLQ0_LOALO</name>
<feature type="non-terminal residue" evidence="1">
    <location>
        <position position="1"/>
    </location>
</feature>
<dbReference type="CTD" id="9949676"/>
<dbReference type="GeneID" id="9949676"/>
<dbReference type="EMBL" id="JH712617">
    <property type="protein sequence ID" value="EFO16292.1"/>
    <property type="molecule type" value="Genomic_DNA"/>
</dbReference>
<organism evidence="1">
    <name type="scientific">Loa loa</name>
    <name type="common">Eye worm</name>
    <name type="synonym">Filaria loa</name>
    <dbReference type="NCBI Taxonomy" id="7209"/>
    <lineage>
        <taxon>Eukaryota</taxon>
        <taxon>Metazoa</taxon>
        <taxon>Ecdysozoa</taxon>
        <taxon>Nematoda</taxon>
        <taxon>Chromadorea</taxon>
        <taxon>Rhabditida</taxon>
        <taxon>Spirurina</taxon>
        <taxon>Spiruromorpha</taxon>
        <taxon>Filarioidea</taxon>
        <taxon>Onchocercidae</taxon>
        <taxon>Loa</taxon>
    </lineage>
</organism>
<sequence length="102" mass="11653">FQTILYIAFIIKTTTAIGGIFGLKAATGDIPHIGFGNPWITQPQFAHAGLPHSPYPLWGYGNRGIYYPYYPYLQFLQQPTSRFWSSRHHFHRGGGFPWMIHG</sequence>
<dbReference type="InParanoid" id="A0A1S0TLQ0"/>
<accession>A0A1S0TLQ0</accession>
<gene>
    <name evidence="1" type="ORF">LOAG_12215</name>
</gene>
<evidence type="ECO:0000313" key="1">
    <source>
        <dbReference type="EMBL" id="EFO16292.1"/>
    </source>
</evidence>
<protein>
    <submittedName>
        <fullName evidence="1">Uncharacterized protein</fullName>
    </submittedName>
</protein>
<reference evidence="1" key="1">
    <citation type="submission" date="2012-04" db="EMBL/GenBank/DDBJ databases">
        <title>The Genome Sequence of Loa loa.</title>
        <authorList>
            <consortium name="The Broad Institute Genome Sequencing Platform"/>
            <consortium name="Broad Institute Genome Sequencing Center for Infectious Disease"/>
            <person name="Nutman T.B."/>
            <person name="Fink D.L."/>
            <person name="Russ C."/>
            <person name="Young S."/>
            <person name="Zeng Q."/>
            <person name="Gargeya S."/>
            <person name="Alvarado L."/>
            <person name="Berlin A."/>
            <person name="Chapman S.B."/>
            <person name="Chen Z."/>
            <person name="Freedman E."/>
            <person name="Gellesch M."/>
            <person name="Goldberg J."/>
            <person name="Griggs A."/>
            <person name="Gujja S."/>
            <person name="Heilman E.R."/>
            <person name="Heiman D."/>
            <person name="Howarth C."/>
            <person name="Mehta T."/>
            <person name="Neiman D."/>
            <person name="Pearson M."/>
            <person name="Roberts A."/>
            <person name="Saif S."/>
            <person name="Shea T."/>
            <person name="Shenoy N."/>
            <person name="Sisk P."/>
            <person name="Stolte C."/>
            <person name="Sykes S."/>
            <person name="White J."/>
            <person name="Yandava C."/>
            <person name="Haas B."/>
            <person name="Henn M.R."/>
            <person name="Nusbaum C."/>
            <person name="Birren B."/>
        </authorList>
    </citation>
    <scope>NUCLEOTIDE SEQUENCE [LARGE SCALE GENOMIC DNA]</scope>
</reference>